<keyword evidence="2" id="KW-0472">Membrane</keyword>
<keyword evidence="4" id="KW-1185">Reference proteome</keyword>
<reference evidence="3 4" key="1">
    <citation type="journal article" date="2019" name="Commun. Biol.">
        <title>The bagworm genome reveals a unique fibroin gene that provides high tensile strength.</title>
        <authorList>
            <person name="Kono N."/>
            <person name="Nakamura H."/>
            <person name="Ohtoshi R."/>
            <person name="Tomita M."/>
            <person name="Numata K."/>
            <person name="Arakawa K."/>
        </authorList>
    </citation>
    <scope>NUCLEOTIDE SEQUENCE [LARGE SCALE GENOMIC DNA]</scope>
</reference>
<sequence>MWMIRESSRPARRAQTGPGVITKKSRPPSGRPGKAPAQDVDRVSLFQCRPPTDLVRLRASANASAAGADSREGARLLPASRPSRRRLAEQRRPSARGSRAAGSHLPRYNYYALQNEITAASRVESPRRPSAPAPASRGNALVIDRCTERFLYYRSIGSLMPRRLAFENYIARVRRNALQRHLLYDYDLKKYFPGMPFKRLKNVFFPISFAIIIAAYFVSVCGVRGRLLTGDGFRESRSSAADDSGNVEATPRSGTSQRLTESGQLWESALADNNPYYRNI</sequence>
<evidence type="ECO:0000256" key="1">
    <source>
        <dbReference type="SAM" id="MobiDB-lite"/>
    </source>
</evidence>
<keyword evidence="2" id="KW-0812">Transmembrane</keyword>
<keyword evidence="2" id="KW-1133">Transmembrane helix</keyword>
<feature type="region of interest" description="Disordered" evidence="1">
    <location>
        <begin position="1"/>
        <end position="43"/>
    </location>
</feature>
<comment type="caution">
    <text evidence="3">The sequence shown here is derived from an EMBL/GenBank/DDBJ whole genome shotgun (WGS) entry which is preliminary data.</text>
</comment>
<evidence type="ECO:0000313" key="3">
    <source>
        <dbReference type="EMBL" id="GBP23001.1"/>
    </source>
</evidence>
<dbReference type="Proteomes" id="UP000299102">
    <property type="component" value="Unassembled WGS sequence"/>
</dbReference>
<organism evidence="3 4">
    <name type="scientific">Eumeta variegata</name>
    <name type="common">Bagworm moth</name>
    <name type="synonym">Eumeta japonica</name>
    <dbReference type="NCBI Taxonomy" id="151549"/>
    <lineage>
        <taxon>Eukaryota</taxon>
        <taxon>Metazoa</taxon>
        <taxon>Ecdysozoa</taxon>
        <taxon>Arthropoda</taxon>
        <taxon>Hexapoda</taxon>
        <taxon>Insecta</taxon>
        <taxon>Pterygota</taxon>
        <taxon>Neoptera</taxon>
        <taxon>Endopterygota</taxon>
        <taxon>Lepidoptera</taxon>
        <taxon>Glossata</taxon>
        <taxon>Ditrysia</taxon>
        <taxon>Tineoidea</taxon>
        <taxon>Psychidae</taxon>
        <taxon>Oiketicinae</taxon>
        <taxon>Eumeta</taxon>
    </lineage>
</organism>
<dbReference type="EMBL" id="BGZK01000146">
    <property type="protein sequence ID" value="GBP23001.1"/>
    <property type="molecule type" value="Genomic_DNA"/>
</dbReference>
<evidence type="ECO:0000256" key="2">
    <source>
        <dbReference type="SAM" id="Phobius"/>
    </source>
</evidence>
<gene>
    <name evidence="3" type="ORF">EVAR_15675_1</name>
</gene>
<feature type="region of interest" description="Disordered" evidence="1">
    <location>
        <begin position="63"/>
        <end position="102"/>
    </location>
</feature>
<protein>
    <submittedName>
        <fullName evidence="3">Uncharacterized protein</fullName>
    </submittedName>
</protein>
<accession>A0A4C1U9G4</accession>
<evidence type="ECO:0000313" key="4">
    <source>
        <dbReference type="Proteomes" id="UP000299102"/>
    </source>
</evidence>
<name>A0A4C1U9G4_EUMVA</name>
<dbReference type="AlphaFoldDB" id="A0A4C1U9G4"/>
<feature type="region of interest" description="Disordered" evidence="1">
    <location>
        <begin position="236"/>
        <end position="256"/>
    </location>
</feature>
<proteinExistence type="predicted"/>
<feature type="transmembrane region" description="Helical" evidence="2">
    <location>
        <begin position="203"/>
        <end position="225"/>
    </location>
</feature>